<proteinExistence type="predicted"/>
<dbReference type="InterPro" id="IPR034660">
    <property type="entry name" value="DinB/YfiT-like"/>
</dbReference>
<gene>
    <name evidence="2" type="ORF">BF93_18130</name>
</gene>
<dbReference type="eggNOG" id="COG3154">
    <property type="taxonomic scope" value="Bacteria"/>
</dbReference>
<reference evidence="2 3" key="1">
    <citation type="submission" date="2014-02" db="EMBL/GenBank/DDBJ databases">
        <title>Genome sequence of Brachybacterium phenoliresistens strain W13A50.</title>
        <authorList>
            <person name="Wang X."/>
        </authorList>
    </citation>
    <scope>NUCLEOTIDE SEQUENCE [LARGE SCALE GENOMIC DNA]</scope>
    <source>
        <strain evidence="2 3">W13A50</strain>
    </source>
</reference>
<dbReference type="PATRIC" id="fig|396014.3.peg.1960"/>
<dbReference type="GO" id="GO:0005886">
    <property type="term" value="C:plasma membrane"/>
    <property type="evidence" value="ECO:0007669"/>
    <property type="project" value="TreeGrafter"/>
</dbReference>
<evidence type="ECO:0000313" key="3">
    <source>
        <dbReference type="Proteomes" id="UP000023067"/>
    </source>
</evidence>
<dbReference type="PANTHER" id="PTHR40758">
    <property type="entry name" value="CONSERVED PROTEIN"/>
    <property type="match status" value="1"/>
</dbReference>
<feature type="domain" description="Mycothiol-dependent maleylpyruvate isomerase metal-binding" evidence="1">
    <location>
        <begin position="8"/>
        <end position="132"/>
    </location>
</feature>
<protein>
    <recommendedName>
        <fullName evidence="1">Mycothiol-dependent maleylpyruvate isomerase metal-binding domain-containing protein</fullName>
    </recommendedName>
</protein>
<dbReference type="Pfam" id="PF11716">
    <property type="entry name" value="MDMPI_N"/>
    <property type="match status" value="1"/>
</dbReference>
<dbReference type="EMBL" id="JDYK01000009">
    <property type="protein sequence ID" value="EWS81092.1"/>
    <property type="molecule type" value="Genomic_DNA"/>
</dbReference>
<evidence type="ECO:0000313" key="2">
    <source>
        <dbReference type="EMBL" id="EWS81092.1"/>
    </source>
</evidence>
<accession>Z9JTL7</accession>
<dbReference type="PANTHER" id="PTHR40758:SF1">
    <property type="entry name" value="CONSERVED PROTEIN"/>
    <property type="match status" value="1"/>
</dbReference>
<dbReference type="Gene3D" id="1.20.120.450">
    <property type="entry name" value="dinb family like domain"/>
    <property type="match status" value="1"/>
</dbReference>
<comment type="caution">
    <text evidence="2">The sequence shown here is derived from an EMBL/GenBank/DDBJ whole genome shotgun (WGS) entry which is preliminary data.</text>
</comment>
<dbReference type="HOGENOM" id="CLU_070584_1_0_11"/>
<evidence type="ECO:0000259" key="1">
    <source>
        <dbReference type="Pfam" id="PF11716"/>
    </source>
</evidence>
<dbReference type="Proteomes" id="UP000023067">
    <property type="component" value="Unassembled WGS sequence"/>
</dbReference>
<dbReference type="RefSeq" id="WP_038372345.1">
    <property type="nucleotide sequence ID" value="NZ_KK069994.1"/>
</dbReference>
<organism evidence="2 3">
    <name type="scientific">Brachybacterium phenoliresistens</name>
    <dbReference type="NCBI Taxonomy" id="396014"/>
    <lineage>
        <taxon>Bacteria</taxon>
        <taxon>Bacillati</taxon>
        <taxon>Actinomycetota</taxon>
        <taxon>Actinomycetes</taxon>
        <taxon>Micrococcales</taxon>
        <taxon>Dermabacteraceae</taxon>
        <taxon>Brachybacterium</taxon>
    </lineage>
</organism>
<dbReference type="AlphaFoldDB" id="Z9JTL7"/>
<keyword evidence="3" id="KW-1185">Reference proteome</keyword>
<dbReference type="InterPro" id="IPR017517">
    <property type="entry name" value="Maleyloyr_isom"/>
</dbReference>
<sequence>MDATTLIGRESQRLADLLVRADPAAAVPTCPGWDAAELLAHVTQVHGFWAEVLASRASTDAQIEALESSLEPPPKDPEALAAARAEATAALLAQLGTRADEEPAWSWLSSDQSLGFTRRMQLHEATMHRVDAELTCGQAVTEPGEEVAVDGIAHCADVMWEADHQWTSMQRAVVPVALLVLRPQGGPETFVELSRAAATGEDEEDIVVARRAPDQDLAPGTALRELPRAEATGSPVALYLWTWGRGLALEALAGGAESVDVTGDPDAVAALEALLRRGLQ</sequence>
<name>Z9JTL7_9MICO</name>
<dbReference type="SUPFAM" id="SSF109854">
    <property type="entry name" value="DinB/YfiT-like putative metalloenzymes"/>
    <property type="match status" value="1"/>
</dbReference>
<dbReference type="NCBIfam" id="TIGR03083">
    <property type="entry name" value="maleylpyruvate isomerase family mycothiol-dependent enzyme"/>
    <property type="match status" value="1"/>
</dbReference>
<dbReference type="STRING" id="396014.BF93_18130"/>
<dbReference type="OrthoDB" id="3671213at2"/>
<dbReference type="InterPro" id="IPR024344">
    <property type="entry name" value="MDMPI_metal-binding"/>
</dbReference>
<dbReference type="GO" id="GO:0046872">
    <property type="term" value="F:metal ion binding"/>
    <property type="evidence" value="ECO:0007669"/>
    <property type="project" value="InterPro"/>
</dbReference>